<organism evidence="1 2">
    <name type="scientific">Sulfurospirillum deleyianum (strain ATCC 51133 / DSM 6946 / 5175)</name>
    <dbReference type="NCBI Taxonomy" id="525898"/>
    <lineage>
        <taxon>Bacteria</taxon>
        <taxon>Pseudomonadati</taxon>
        <taxon>Campylobacterota</taxon>
        <taxon>Epsilonproteobacteria</taxon>
        <taxon>Campylobacterales</taxon>
        <taxon>Sulfurospirillaceae</taxon>
        <taxon>Sulfurospirillum</taxon>
    </lineage>
</organism>
<dbReference type="RefSeq" id="WP_012857020.1">
    <property type="nucleotide sequence ID" value="NC_013512.1"/>
</dbReference>
<proteinExistence type="predicted"/>
<dbReference type="STRING" id="525898.Sdel_1240"/>
<dbReference type="HOGENOM" id="CLU_2144571_0_0_7"/>
<sequence length="112" mass="13193">MFEELENVLIDIKNELSLMRQLFVLTMDSITTKKQVAKFLCVSTKTIDNYITDGRFQKNVHYFLDHNDVIVFIPESILMYKKERKNNKIEKSPQQIHPISNKFLQNKGMKVG</sequence>
<dbReference type="Proteomes" id="UP000002222">
    <property type="component" value="Chromosome"/>
</dbReference>
<gene>
    <name evidence="1" type="ordered locus">Sdel_1240</name>
</gene>
<accession>D1B2E3</accession>
<evidence type="ECO:0000313" key="1">
    <source>
        <dbReference type="EMBL" id="ACZ12263.1"/>
    </source>
</evidence>
<keyword evidence="2" id="KW-1185">Reference proteome</keyword>
<evidence type="ECO:0000313" key="2">
    <source>
        <dbReference type="Proteomes" id="UP000002222"/>
    </source>
</evidence>
<protein>
    <submittedName>
        <fullName evidence="1">Uncharacterized protein</fullName>
    </submittedName>
</protein>
<reference evidence="2" key="1">
    <citation type="submission" date="2009-11" db="EMBL/GenBank/DDBJ databases">
        <title>The complete genome of Sulfurospirillum deleyianum DSM 6946.</title>
        <authorList>
            <consortium name="US DOE Joint Genome Institute (JGI-PGF)"/>
            <person name="Lucas S."/>
            <person name="Copeland A."/>
            <person name="Lapidus A."/>
            <person name="Glavina del Rio T."/>
            <person name="Dalin E."/>
            <person name="Tice H."/>
            <person name="Bruce D."/>
            <person name="Goodwin L."/>
            <person name="Pitluck S."/>
            <person name="Kyrpides N."/>
            <person name="Mavromatis K."/>
            <person name="Ivanova N."/>
            <person name="Ovchinnikova G."/>
            <person name="Munk A.C."/>
            <person name="Lu M."/>
            <person name="Brettin T."/>
            <person name="Detter J.C."/>
            <person name="Han C."/>
            <person name="Tapia R."/>
            <person name="Larimer F."/>
            <person name="Land M."/>
            <person name="Hauser L."/>
            <person name="Markowitz V."/>
            <person name="Cheng J.F."/>
            <person name="Hugenholtz P."/>
            <person name="Woyke T."/>
            <person name="Wu D."/>
            <person name="Aumann P."/>
            <person name="Schneider S."/>
            <person name="Lang E."/>
            <person name="Spring S."/>
            <person name="Klenk H.P."/>
            <person name="Eisen J.A."/>
        </authorList>
    </citation>
    <scope>NUCLEOTIDE SEQUENCE [LARGE SCALE GENOMIC DNA]</scope>
    <source>
        <strain evidence="2">ATCC 51133 / DSM 6946 / 5175</strain>
    </source>
</reference>
<name>D1B2E3_SULD5</name>
<dbReference type="KEGG" id="sdl:Sdel_1240"/>
<reference evidence="1 2" key="2">
    <citation type="journal article" date="2010" name="Stand. Genomic Sci.">
        <title>Complete genome sequence of Sulfurospirillum deleyianum type strain (5175).</title>
        <authorList>
            <person name="Sikorski J."/>
            <person name="Lapidus A."/>
            <person name="Copeland A."/>
            <person name="Glavina Del Rio T."/>
            <person name="Nolan M."/>
            <person name="Lucas S."/>
            <person name="Chen F."/>
            <person name="Tice H."/>
            <person name="Cheng J.F."/>
            <person name="Saunders E."/>
            <person name="Bruce D."/>
            <person name="Goodwin L."/>
            <person name="Pitluck S."/>
            <person name="Ovchinnikova G."/>
            <person name="Pati A."/>
            <person name="Ivanova N."/>
            <person name="Mavromatis K."/>
            <person name="Chen A."/>
            <person name="Palaniappan K."/>
            <person name="Chain P."/>
            <person name="Land M."/>
            <person name="Hauser L."/>
            <person name="Chang Y.J."/>
            <person name="Jeffries C.D."/>
            <person name="Brettin T."/>
            <person name="Detter J.C."/>
            <person name="Han C."/>
            <person name="Rohde M."/>
            <person name="Lang E."/>
            <person name="Spring S."/>
            <person name="Goker M."/>
            <person name="Bristow J."/>
            <person name="Eisen J.A."/>
            <person name="Markowitz V."/>
            <person name="Hugenholtz P."/>
            <person name="Kyrpides N.C."/>
            <person name="Klenk H.P."/>
        </authorList>
    </citation>
    <scope>NUCLEOTIDE SEQUENCE [LARGE SCALE GENOMIC DNA]</scope>
    <source>
        <strain evidence="2">ATCC 51133 / DSM 6946 / 5175</strain>
    </source>
</reference>
<dbReference type="eggNOG" id="ENOG5031AAV">
    <property type="taxonomic scope" value="Bacteria"/>
</dbReference>
<dbReference type="EMBL" id="CP001816">
    <property type="protein sequence ID" value="ACZ12263.1"/>
    <property type="molecule type" value="Genomic_DNA"/>
</dbReference>
<dbReference type="AlphaFoldDB" id="D1B2E3"/>
<dbReference type="OrthoDB" id="5345452at2"/>